<evidence type="ECO:0000259" key="2">
    <source>
        <dbReference type="Pfam" id="PF18576"/>
    </source>
</evidence>
<dbReference type="InterPro" id="IPR029348">
    <property type="entry name" value="NTF-like"/>
</dbReference>
<dbReference type="InterPro" id="IPR036388">
    <property type="entry name" value="WH-like_DNA-bd_sf"/>
</dbReference>
<reference evidence="5 6" key="2">
    <citation type="journal article" date="2017" name="Genome Announc.">
        <title>Draft Genome Sequences of Four Alkaliphilic Bacteria Belonging to the Anaerobacillus Genus.</title>
        <authorList>
            <person name="Bassil N.M."/>
            <person name="Lloyd J.R."/>
        </authorList>
    </citation>
    <scope>NUCLEOTIDE SEQUENCE [LARGE SCALE GENOMIC DNA]</scope>
    <source>
        <strain evidence="5 6">NB2006</strain>
    </source>
</reference>
<evidence type="ECO:0000259" key="3">
    <source>
        <dbReference type="Pfam" id="PF22339"/>
    </source>
</evidence>
<dbReference type="InterPro" id="IPR041143">
    <property type="entry name" value="YgxA_HTH"/>
</dbReference>
<dbReference type="KEGG" id="aia:AWH56_003235"/>
<dbReference type="InterPro" id="IPR054515">
    <property type="entry name" value="YgxA-like_substrate-bd"/>
</dbReference>
<evidence type="ECO:0000259" key="1">
    <source>
        <dbReference type="Pfam" id="PF14540"/>
    </source>
</evidence>
<gene>
    <name evidence="5" type="ORF">AWH56_003235</name>
    <name evidence="4" type="ORF">AWH56_03895</name>
</gene>
<sequence length="287" mass="33241">MDQLMNDLIEEKINDLTTLGLISIEKEFRNESNLELDVVLIKITNEVDGQTGVSHFQLGNRSIELQVVDAHKISQILISGQNRLQIDLLLHGTILIEKNSYVTELRKNIVEFPINNRKYKISVEFSKMIRRYSDGKLLFTKGHFLDSFNEILHSLHHLARLSVIEHGLYPEVTVWQQVKHLEPEIYKLYDEMVTGEESLEKRIELLLIAINFAITSKTKLGASHLIEMMQQRDEPWSVEHLLSDPELKECGSDLLVTIHYLVQKGIVDVVKLETEVEGVFHRLYYIK</sequence>
<evidence type="ECO:0000313" key="4">
    <source>
        <dbReference type="EMBL" id="OIJ22866.1"/>
    </source>
</evidence>
<dbReference type="Pfam" id="PF14540">
    <property type="entry name" value="NTF-like"/>
    <property type="match status" value="1"/>
</dbReference>
<dbReference type="EMBL" id="LQXD01000016">
    <property type="protein sequence ID" value="OIJ22866.1"/>
    <property type="molecule type" value="Genomic_DNA"/>
</dbReference>
<proteinExistence type="predicted"/>
<dbReference type="RefSeq" id="WP_071315880.1">
    <property type="nucleotide sequence ID" value="NZ_CP063356.2"/>
</dbReference>
<dbReference type="Pfam" id="PF18576">
    <property type="entry name" value="HTH_52"/>
    <property type="match status" value="1"/>
</dbReference>
<reference evidence="5" key="4">
    <citation type="submission" date="2020-10" db="EMBL/GenBank/DDBJ databases">
        <authorList>
            <person name="Bassil N.M."/>
            <person name="Lloyd J.R."/>
        </authorList>
    </citation>
    <scope>NUCLEOTIDE SEQUENCE</scope>
    <source>
        <strain evidence="5">NB2006</strain>
    </source>
</reference>
<keyword evidence="6" id="KW-1185">Reference proteome</keyword>
<feature type="domain" description="YgxA-like helix-turn-helix" evidence="2">
    <location>
        <begin position="223"/>
        <end position="285"/>
    </location>
</feature>
<protein>
    <recommendedName>
        <fullName evidence="7">Nucleotidyltransferase-like domain-containing protein</fullName>
    </recommendedName>
</protein>
<dbReference type="Gene3D" id="1.10.10.10">
    <property type="entry name" value="Winged helix-like DNA-binding domain superfamily/Winged helix DNA-binding domain"/>
    <property type="match status" value="1"/>
</dbReference>
<dbReference type="InterPro" id="IPR043519">
    <property type="entry name" value="NT_sf"/>
</dbReference>
<dbReference type="Gene3D" id="1.20.120.330">
    <property type="entry name" value="Nucleotidyltransferases domain 2"/>
    <property type="match status" value="1"/>
</dbReference>
<feature type="domain" description="Nucleotidyltransferase-like" evidence="1">
    <location>
        <begin position="1"/>
        <end position="117"/>
    </location>
</feature>
<dbReference type="AlphaFoldDB" id="A0A1S2ME42"/>
<dbReference type="Pfam" id="PF22339">
    <property type="entry name" value="YgxA-like_sub_bind"/>
    <property type="match status" value="1"/>
</dbReference>
<evidence type="ECO:0008006" key="7">
    <source>
        <dbReference type="Google" id="ProtNLM"/>
    </source>
</evidence>
<reference evidence="4 6" key="1">
    <citation type="submission" date="2016-10" db="EMBL/GenBank/DDBJ databases">
        <title>Draft genome sequences of four alkaliphilic bacteria belonging to the Anaerobacillus genus.</title>
        <authorList>
            <person name="Bassil N.M."/>
            <person name="Lloyd J.R."/>
        </authorList>
    </citation>
    <scope>NUCLEOTIDE SEQUENCE [LARGE SCALE GENOMIC DNA]</scope>
    <source>
        <strain evidence="4 6">NB2006</strain>
    </source>
</reference>
<accession>A0A1S2ME42</accession>
<evidence type="ECO:0000313" key="5">
    <source>
        <dbReference type="EMBL" id="QOY36683.1"/>
    </source>
</evidence>
<feature type="domain" description="YgxA-like substrate binding" evidence="3">
    <location>
        <begin position="119"/>
        <end position="217"/>
    </location>
</feature>
<dbReference type="Gene3D" id="3.30.460.10">
    <property type="entry name" value="Beta Polymerase, domain 2"/>
    <property type="match status" value="1"/>
</dbReference>
<reference evidence="5 6" key="3">
    <citation type="journal article" date="2019" name="Int. J. Syst. Evol. Microbiol.">
        <title>Anaerobacillus isosaccharinicus sp. nov., an alkaliphilic bacterium which degrades isosaccharinic acid.</title>
        <authorList>
            <person name="Bassil N.M."/>
            <person name="Lloyd J.R."/>
        </authorList>
    </citation>
    <scope>NUCLEOTIDE SEQUENCE [LARGE SCALE GENOMIC DNA]</scope>
    <source>
        <strain evidence="5 6">NB2006</strain>
    </source>
</reference>
<dbReference type="Proteomes" id="UP000180175">
    <property type="component" value="Chromosome"/>
</dbReference>
<name>A0A1S2ME42_9BACI</name>
<dbReference type="OrthoDB" id="2350973at2"/>
<dbReference type="EMBL" id="CP063356">
    <property type="protein sequence ID" value="QOY36683.1"/>
    <property type="molecule type" value="Genomic_DNA"/>
</dbReference>
<organism evidence="4 6">
    <name type="scientific">Anaerobacillus isosaccharinicus</name>
    <dbReference type="NCBI Taxonomy" id="1532552"/>
    <lineage>
        <taxon>Bacteria</taxon>
        <taxon>Bacillati</taxon>
        <taxon>Bacillota</taxon>
        <taxon>Bacilli</taxon>
        <taxon>Bacillales</taxon>
        <taxon>Bacillaceae</taxon>
        <taxon>Anaerobacillus</taxon>
    </lineage>
</organism>
<evidence type="ECO:0000313" key="6">
    <source>
        <dbReference type="Proteomes" id="UP000180175"/>
    </source>
</evidence>